<sequence length="498" mass="56599">MKKKRILFLLCSIWLISFVNAQDTTLVESDTITDNAILFPESMTGELSNLLRDWQIDLTVNDEECSRGTNVLFPDSAYISRLHRMPTVMELSFNSVVKRYIEMYASRRREQVSYMLALGDYYFPLFEQALDREGLPLELKYLPVIESALNPVAVSRAGATGLWQFMLRTGKGYGLEVNSLVDERRDPYKATEAAVRYLKDLYAIYQDWNLVIAAYNCGPGNVNKAIARSGGKRDYWGIYYHLPRETRGYVPAFIAANYIMQYYADHNICPAYVHASVSALDTVLVNERMHLSQISAVLEISVEELRRLNPQFRKDVIPGNFKPYALVLPSEKMYAFVEREGEILAYNRNIYHPHRTNTENYLNGVMASGSASGENIYYRVKRGDNLSTIARRNGISLAQLKSWNGLTSNRIGIGKQLVVGKKPIQATPTGKEYKRAEDTPEGSNIISSYLKEQIERVEQQRNQELTETITNDEAPATEGSSPDPEEGRRSEAQPEENE</sequence>
<dbReference type="GO" id="GO:0008933">
    <property type="term" value="F:peptidoglycan lytic transglycosylase activity"/>
    <property type="evidence" value="ECO:0007669"/>
    <property type="project" value="InterPro"/>
</dbReference>
<feature type="region of interest" description="Disordered" evidence="2">
    <location>
        <begin position="458"/>
        <end position="498"/>
    </location>
</feature>
<comment type="similarity">
    <text evidence="1">Belongs to the transglycosylase Slt family.</text>
</comment>
<dbReference type="Pfam" id="PF01464">
    <property type="entry name" value="SLT"/>
    <property type="match status" value="1"/>
</dbReference>
<dbReference type="GO" id="GO:0016020">
    <property type="term" value="C:membrane"/>
    <property type="evidence" value="ECO:0007669"/>
    <property type="project" value="InterPro"/>
</dbReference>
<dbReference type="EMBL" id="LGGN01000427">
    <property type="protein sequence ID" value="KUK74447.1"/>
    <property type="molecule type" value="Genomic_DNA"/>
</dbReference>
<dbReference type="Pfam" id="PF01476">
    <property type="entry name" value="LysM"/>
    <property type="match status" value="1"/>
</dbReference>
<protein>
    <recommendedName>
        <fullName evidence="4">LysM domain-containing protein</fullName>
    </recommendedName>
</protein>
<comment type="caution">
    <text evidence="5">The sequence shown here is derived from an EMBL/GenBank/DDBJ whole genome shotgun (WGS) entry which is preliminary data.</text>
</comment>
<dbReference type="InterPro" id="IPR036779">
    <property type="entry name" value="LysM_dom_sf"/>
</dbReference>
<evidence type="ECO:0000313" key="6">
    <source>
        <dbReference type="Proteomes" id="UP000053860"/>
    </source>
</evidence>
<evidence type="ECO:0000256" key="1">
    <source>
        <dbReference type="ARBA" id="ARBA00007734"/>
    </source>
</evidence>
<dbReference type="AlphaFoldDB" id="A0A101HCS6"/>
<dbReference type="SMART" id="SM00257">
    <property type="entry name" value="LysM"/>
    <property type="match status" value="1"/>
</dbReference>
<dbReference type="PANTHER" id="PTHR37423:SF2">
    <property type="entry name" value="MEMBRANE-BOUND LYTIC MUREIN TRANSGLYCOSYLASE C"/>
    <property type="match status" value="1"/>
</dbReference>
<proteinExistence type="inferred from homology"/>
<reference evidence="6" key="1">
    <citation type="journal article" date="2015" name="MBio">
        <title>Genome-Resolved Metagenomic Analysis Reveals Roles for Candidate Phyla and Other Microbial Community Members in Biogeochemical Transformations in Oil Reservoirs.</title>
        <authorList>
            <person name="Hu P."/>
            <person name="Tom L."/>
            <person name="Singh A."/>
            <person name="Thomas B.C."/>
            <person name="Baker B.J."/>
            <person name="Piceno Y.M."/>
            <person name="Andersen G.L."/>
            <person name="Banfield J.F."/>
        </authorList>
    </citation>
    <scope>NUCLEOTIDE SEQUENCE [LARGE SCALE GENOMIC DNA]</scope>
</reference>
<dbReference type="PROSITE" id="PS51782">
    <property type="entry name" value="LYSM"/>
    <property type="match status" value="1"/>
</dbReference>
<dbReference type="PROSITE" id="PS00922">
    <property type="entry name" value="TRANSGLYCOSYLASE"/>
    <property type="match status" value="1"/>
</dbReference>
<feature type="signal peptide" evidence="3">
    <location>
        <begin position="1"/>
        <end position="21"/>
    </location>
</feature>
<evidence type="ECO:0000256" key="3">
    <source>
        <dbReference type="SAM" id="SignalP"/>
    </source>
</evidence>
<dbReference type="Gene3D" id="1.10.530.10">
    <property type="match status" value="1"/>
</dbReference>
<dbReference type="SUPFAM" id="SSF54106">
    <property type="entry name" value="LysM domain"/>
    <property type="match status" value="1"/>
</dbReference>
<feature type="domain" description="LysM" evidence="4">
    <location>
        <begin position="376"/>
        <end position="419"/>
    </location>
</feature>
<dbReference type="CDD" id="cd16894">
    <property type="entry name" value="MltD-like"/>
    <property type="match status" value="1"/>
</dbReference>
<dbReference type="Proteomes" id="UP000053860">
    <property type="component" value="Unassembled WGS sequence"/>
</dbReference>
<dbReference type="PANTHER" id="PTHR37423">
    <property type="entry name" value="SOLUBLE LYTIC MUREIN TRANSGLYCOSYLASE-RELATED"/>
    <property type="match status" value="1"/>
</dbReference>
<dbReference type="CDD" id="cd00118">
    <property type="entry name" value="LysM"/>
    <property type="match status" value="1"/>
</dbReference>
<evidence type="ECO:0000256" key="2">
    <source>
        <dbReference type="SAM" id="MobiDB-lite"/>
    </source>
</evidence>
<name>A0A101HCS6_9BACT</name>
<dbReference type="InterPro" id="IPR000189">
    <property type="entry name" value="Transglyc_AS"/>
</dbReference>
<keyword evidence="3" id="KW-0732">Signal</keyword>
<dbReference type="InterPro" id="IPR018392">
    <property type="entry name" value="LysM"/>
</dbReference>
<organism evidence="5 6">
    <name type="scientific">Proteiniphilum acetatigenes</name>
    <dbReference type="NCBI Taxonomy" id="294710"/>
    <lineage>
        <taxon>Bacteria</taxon>
        <taxon>Pseudomonadati</taxon>
        <taxon>Bacteroidota</taxon>
        <taxon>Bacteroidia</taxon>
        <taxon>Bacteroidales</taxon>
        <taxon>Dysgonomonadaceae</taxon>
        <taxon>Proteiniphilum</taxon>
    </lineage>
</organism>
<feature type="chain" id="PRO_5007096877" description="LysM domain-containing protein" evidence="3">
    <location>
        <begin position="22"/>
        <end position="498"/>
    </location>
</feature>
<dbReference type="SUPFAM" id="SSF53955">
    <property type="entry name" value="Lysozyme-like"/>
    <property type="match status" value="1"/>
</dbReference>
<feature type="compositionally biased region" description="Polar residues" evidence="2">
    <location>
        <begin position="462"/>
        <end position="471"/>
    </location>
</feature>
<dbReference type="PATRIC" id="fig|294710.3.peg.363"/>
<evidence type="ECO:0000259" key="4">
    <source>
        <dbReference type="PROSITE" id="PS51782"/>
    </source>
</evidence>
<dbReference type="GO" id="GO:0000270">
    <property type="term" value="P:peptidoglycan metabolic process"/>
    <property type="evidence" value="ECO:0007669"/>
    <property type="project" value="InterPro"/>
</dbReference>
<dbReference type="InterPro" id="IPR008258">
    <property type="entry name" value="Transglycosylase_SLT_dom_1"/>
</dbReference>
<evidence type="ECO:0000313" key="5">
    <source>
        <dbReference type="EMBL" id="KUK74447.1"/>
    </source>
</evidence>
<gene>
    <name evidence="5" type="ORF">XD92_1656</name>
</gene>
<dbReference type="InterPro" id="IPR023346">
    <property type="entry name" value="Lysozyme-like_dom_sf"/>
</dbReference>
<accession>A0A101HCS6</accession>
<dbReference type="Gene3D" id="3.10.350.10">
    <property type="entry name" value="LysM domain"/>
    <property type="match status" value="1"/>
</dbReference>